<comment type="similarity">
    <text evidence="2">Belongs to the disproportionating enzyme family.</text>
</comment>
<evidence type="ECO:0000256" key="8">
    <source>
        <dbReference type="ARBA" id="ARBA00031423"/>
    </source>
</evidence>
<dbReference type="InterPro" id="IPR017853">
    <property type="entry name" value="GH"/>
</dbReference>
<keyword evidence="6 11" id="KW-0808">Transferase</keyword>
<dbReference type="InterPro" id="IPR003385">
    <property type="entry name" value="Glyco_hydro_77"/>
</dbReference>
<dbReference type="Pfam" id="PF02446">
    <property type="entry name" value="Glyco_hydro_77"/>
    <property type="match status" value="1"/>
</dbReference>
<proteinExistence type="inferred from homology"/>
<keyword evidence="12" id="KW-1185">Reference proteome</keyword>
<evidence type="ECO:0000259" key="10">
    <source>
        <dbReference type="Pfam" id="PF21226"/>
    </source>
</evidence>
<dbReference type="RefSeq" id="WP_405276239.1">
    <property type="nucleotide sequence ID" value="NZ_JBBHLI010000001.1"/>
</dbReference>
<accession>A0ABU9E485</accession>
<evidence type="ECO:0000256" key="2">
    <source>
        <dbReference type="ARBA" id="ARBA00005684"/>
    </source>
</evidence>
<evidence type="ECO:0000256" key="5">
    <source>
        <dbReference type="ARBA" id="ARBA00022676"/>
    </source>
</evidence>
<evidence type="ECO:0000313" key="11">
    <source>
        <dbReference type="EMBL" id="MEK9499494.1"/>
    </source>
</evidence>
<feature type="domain" description="MalQ N-terminal beta-sandwich" evidence="10">
    <location>
        <begin position="69"/>
        <end position="143"/>
    </location>
</feature>
<name>A0ABU9E485_9BACT</name>
<evidence type="ECO:0000256" key="1">
    <source>
        <dbReference type="ARBA" id="ARBA00000439"/>
    </source>
</evidence>
<organism evidence="11 12">
    <name type="scientific">Gaopeijia maritima</name>
    <dbReference type="NCBI Taxonomy" id="3119007"/>
    <lineage>
        <taxon>Bacteria</taxon>
        <taxon>Pseudomonadati</taxon>
        <taxon>Gemmatimonadota</taxon>
        <taxon>Longimicrobiia</taxon>
        <taxon>Gaopeijiales</taxon>
        <taxon>Gaopeijiaceae</taxon>
        <taxon>Gaopeijia</taxon>
    </lineage>
</organism>
<dbReference type="PANTHER" id="PTHR32438">
    <property type="entry name" value="4-ALPHA-GLUCANOTRANSFERASE DPE1, CHLOROPLASTIC/AMYLOPLASTIC"/>
    <property type="match status" value="1"/>
</dbReference>
<evidence type="ECO:0000313" key="12">
    <source>
        <dbReference type="Proteomes" id="UP001484239"/>
    </source>
</evidence>
<dbReference type="GO" id="GO:0004134">
    <property type="term" value="F:4-alpha-glucanotransferase activity"/>
    <property type="evidence" value="ECO:0007669"/>
    <property type="project" value="UniProtKB-EC"/>
</dbReference>
<dbReference type="Proteomes" id="UP001484239">
    <property type="component" value="Unassembled WGS sequence"/>
</dbReference>
<evidence type="ECO:0000256" key="7">
    <source>
        <dbReference type="ARBA" id="ARBA00023277"/>
    </source>
</evidence>
<evidence type="ECO:0000256" key="3">
    <source>
        <dbReference type="ARBA" id="ARBA00012560"/>
    </source>
</evidence>
<dbReference type="PANTHER" id="PTHR32438:SF5">
    <property type="entry name" value="4-ALPHA-GLUCANOTRANSFERASE DPE1, CHLOROPLASTIC_AMYLOPLASTIC"/>
    <property type="match status" value="1"/>
</dbReference>
<protein>
    <recommendedName>
        <fullName evidence="4">4-alpha-glucanotransferase</fullName>
        <ecNumber evidence="3">2.4.1.25</ecNumber>
    </recommendedName>
    <alternativeName>
        <fullName evidence="8">Amylomaltase</fullName>
    </alternativeName>
    <alternativeName>
        <fullName evidence="9">Disproportionating enzyme</fullName>
    </alternativeName>
</protein>
<dbReference type="SUPFAM" id="SSF51445">
    <property type="entry name" value="(Trans)glycosidases"/>
    <property type="match status" value="1"/>
</dbReference>
<sequence length="636" mass="69462">MDARTALDRLADLLGVARSYVDGLGRTVQVPPETLSAICRSMGMPMEGPGDAPAALAHLRAERAAGPRIPSVIVAWEGVLPRFPLRTLAPVRAWIECDDGPRVPLELLAGTLALRAVRLPIGRHTLHVTVGDTEARAPVLSAPRLGWRPARSRRRWGVATHVAALRSRRSGAIGDLDDLETVARVVARHGGDIVTALPLLPTFNTPPAEPSPYSPVSRLFWSELVIGGGPRAAAMPHPVDRLDVTRADAEIRARLAAEPEPESSQLSPELERYARFRGAQVTLGRDWRQWPTEARSGTLRDDQIDADEARFHRVAQHHAAARTDRLRSAFDHLGVALGLDLAVGVHPDGYDPWSRQHLFASGMSVGAPPDPGFPSGQDWGFAPILPEASRLEGHRYLARTIAHQAALAGVLRIDHIMALSRLYWVPHGIDLHRGTYVRYPLDELLAVLVLESHRHGCELVGENLGTVPREIDEALPRHGIKGMRLALFEAGAPEPAPPTGDEVAMIDTHDTPTFAGWLEGRDIDARVESKLLAAEDAPAEREARAEAVGRLAGAVGADPDDPGDFLDRVLDWLARSDSPMLIAWLEDLWDEPEQVNLPGTASSVRPNWQRPMSGWLDDLLADPRVEARLRLIDDAR</sequence>
<gene>
    <name evidence="11" type="ORF">WI372_00690</name>
</gene>
<comment type="catalytic activity">
    <reaction evidence="1">
        <text>Transfers a segment of a (1-&gt;4)-alpha-D-glucan to a new position in an acceptor, which may be glucose or a (1-&gt;4)-alpha-D-glucan.</text>
        <dbReference type="EC" id="2.4.1.25"/>
    </reaction>
</comment>
<keyword evidence="5 11" id="KW-0328">Glycosyltransferase</keyword>
<reference evidence="11 12" key="1">
    <citation type="submission" date="2024-02" db="EMBL/GenBank/DDBJ databases">
        <title>A novel Gemmatimonadota bacterium.</title>
        <authorList>
            <person name="Du Z.-J."/>
            <person name="Ye Y.-Q."/>
        </authorList>
    </citation>
    <scope>NUCLEOTIDE SEQUENCE [LARGE SCALE GENOMIC DNA]</scope>
    <source>
        <strain evidence="11 12">DH-20</strain>
    </source>
</reference>
<dbReference type="Pfam" id="PF21226">
    <property type="entry name" value="MalQ_N"/>
    <property type="match status" value="1"/>
</dbReference>
<keyword evidence="7" id="KW-0119">Carbohydrate metabolism</keyword>
<dbReference type="Gene3D" id="3.20.20.80">
    <property type="entry name" value="Glycosidases"/>
    <property type="match status" value="1"/>
</dbReference>
<evidence type="ECO:0000256" key="9">
    <source>
        <dbReference type="ARBA" id="ARBA00031501"/>
    </source>
</evidence>
<dbReference type="EC" id="2.4.1.25" evidence="3"/>
<evidence type="ECO:0000256" key="4">
    <source>
        <dbReference type="ARBA" id="ARBA00020295"/>
    </source>
</evidence>
<dbReference type="InterPro" id="IPR048458">
    <property type="entry name" value="MalQ_N"/>
</dbReference>
<dbReference type="EMBL" id="JBBHLI010000001">
    <property type="protein sequence ID" value="MEK9499494.1"/>
    <property type="molecule type" value="Genomic_DNA"/>
</dbReference>
<comment type="caution">
    <text evidence="11">The sequence shown here is derived from an EMBL/GenBank/DDBJ whole genome shotgun (WGS) entry which is preliminary data.</text>
</comment>
<evidence type="ECO:0000256" key="6">
    <source>
        <dbReference type="ARBA" id="ARBA00022679"/>
    </source>
</evidence>